<evidence type="ECO:0000313" key="2">
    <source>
        <dbReference type="EMBL" id="KAH8378130.1"/>
    </source>
</evidence>
<proteinExistence type="predicted"/>
<protein>
    <submittedName>
        <fullName evidence="2">Uncharacterized protein</fullName>
    </submittedName>
</protein>
<evidence type="ECO:0000313" key="3">
    <source>
        <dbReference type="Proteomes" id="UP001200034"/>
    </source>
</evidence>
<sequence>MSFLIRINANANGIQIAIIDNSPNSRSLQDDNNNGNANSEKVRELQKVQDKISALKLKIARVRNLLDMEQKHLNIAKGKLVEQHESFKVVEKLCNELKIEDSIEEQDAQGGNNSNK</sequence>
<evidence type="ECO:0000256" key="1">
    <source>
        <dbReference type="SAM" id="MobiDB-lite"/>
    </source>
</evidence>
<organism evidence="2 3">
    <name type="scientific">Drosophila rubida</name>
    <dbReference type="NCBI Taxonomy" id="30044"/>
    <lineage>
        <taxon>Eukaryota</taxon>
        <taxon>Metazoa</taxon>
        <taxon>Ecdysozoa</taxon>
        <taxon>Arthropoda</taxon>
        <taxon>Hexapoda</taxon>
        <taxon>Insecta</taxon>
        <taxon>Pterygota</taxon>
        <taxon>Neoptera</taxon>
        <taxon>Endopterygota</taxon>
        <taxon>Diptera</taxon>
        <taxon>Brachycera</taxon>
        <taxon>Muscomorpha</taxon>
        <taxon>Ephydroidea</taxon>
        <taxon>Drosophilidae</taxon>
        <taxon>Drosophila</taxon>
    </lineage>
</organism>
<name>A0AAD4K762_9MUSC</name>
<feature type="compositionally biased region" description="Polar residues" evidence="1">
    <location>
        <begin position="22"/>
        <end position="39"/>
    </location>
</feature>
<comment type="caution">
    <text evidence="2">The sequence shown here is derived from an EMBL/GenBank/DDBJ whole genome shotgun (WGS) entry which is preliminary data.</text>
</comment>
<reference evidence="2" key="1">
    <citation type="journal article" date="2021" name="Mol. Ecol. Resour.">
        <title>Phylogenomic analyses of the genus Drosophila reveals genomic signals of climate adaptation.</title>
        <authorList>
            <person name="Li F."/>
            <person name="Rane R.V."/>
            <person name="Luria V."/>
            <person name="Xiong Z."/>
            <person name="Chen J."/>
            <person name="Li Z."/>
            <person name="Catullo R.A."/>
            <person name="Griffin P.C."/>
            <person name="Schiffer M."/>
            <person name="Pearce S."/>
            <person name="Lee S.F."/>
            <person name="McElroy K."/>
            <person name="Stocker A."/>
            <person name="Shirriffs J."/>
            <person name="Cockerell F."/>
            <person name="Coppin C."/>
            <person name="Sgro C.M."/>
            <person name="Karger A."/>
            <person name="Cain J.W."/>
            <person name="Weber J.A."/>
            <person name="Santpere G."/>
            <person name="Kirschner M.W."/>
            <person name="Hoffmann A.A."/>
            <person name="Oakeshott J.G."/>
            <person name="Zhang G."/>
        </authorList>
    </citation>
    <scope>NUCLEOTIDE SEQUENCE</scope>
    <source>
        <strain evidence="2">BGI-SZ-2011g</strain>
    </source>
</reference>
<feature type="region of interest" description="Disordered" evidence="1">
    <location>
        <begin position="22"/>
        <end position="42"/>
    </location>
</feature>
<dbReference type="AlphaFoldDB" id="A0AAD4K762"/>
<dbReference type="EMBL" id="JAJJHW010001127">
    <property type="protein sequence ID" value="KAH8378130.1"/>
    <property type="molecule type" value="Genomic_DNA"/>
</dbReference>
<keyword evidence="3" id="KW-1185">Reference proteome</keyword>
<accession>A0AAD4K762</accession>
<dbReference type="Proteomes" id="UP001200034">
    <property type="component" value="Unassembled WGS sequence"/>
</dbReference>
<gene>
    <name evidence="2" type="ORF">KR093_009458</name>
</gene>